<sequence length="190" mass="22318">MERTWITGFTQFELGIFKDTDPRVEVIKFAIQKKLKQALEETDDTYWVITGGQSGIEQWAVSATLALKPDYPQLCVSIMTPYQQFGSNWKQERQEQLHALVQQVDFSASVSPQPYQNAGQLQNYQQFMLNHTDNALLFYDEEAEQSKVRFARKAILQFQQHHPNYELFQVDFEKLQDYAEEYAEQQSDWS</sequence>
<evidence type="ECO:0000313" key="2">
    <source>
        <dbReference type="EMBL" id="SUP58941.1"/>
    </source>
</evidence>
<reference evidence="1 3" key="1">
    <citation type="journal article" date="2015" name="Genome Announc.">
        <title>Expanding the biotechnology potential of lactobacilli through comparative genomics of 213 strains and associated genera.</title>
        <authorList>
            <person name="Sun Z."/>
            <person name="Harris H.M."/>
            <person name="McCann A."/>
            <person name="Guo C."/>
            <person name="Argimon S."/>
            <person name="Zhang W."/>
            <person name="Yang X."/>
            <person name="Jeffery I.B."/>
            <person name="Cooney J.C."/>
            <person name="Kagawa T.F."/>
            <person name="Liu W."/>
            <person name="Song Y."/>
            <person name="Salvetti E."/>
            <person name="Wrobel A."/>
            <person name="Rasinkangas P."/>
            <person name="Parkhill J."/>
            <person name="Rea M.C."/>
            <person name="O'Sullivan O."/>
            <person name="Ritari J."/>
            <person name="Douillard F.P."/>
            <person name="Paul Ross R."/>
            <person name="Yang R."/>
            <person name="Briner A.E."/>
            <person name="Felis G.E."/>
            <person name="de Vos W.M."/>
            <person name="Barrangou R."/>
            <person name="Klaenhammer T.R."/>
            <person name="Caufield P.W."/>
            <person name="Cui Y."/>
            <person name="Zhang H."/>
            <person name="O'Toole P.W."/>
        </authorList>
    </citation>
    <scope>NUCLEOTIDE SEQUENCE [LARGE SCALE GENOMIC DNA]</scope>
    <source>
        <strain evidence="1 3">DSM 20410</strain>
    </source>
</reference>
<dbReference type="EMBL" id="JQBM01000001">
    <property type="protein sequence ID" value="KRN46874.1"/>
    <property type="molecule type" value="Genomic_DNA"/>
</dbReference>
<dbReference type="PANTHER" id="PTHR38440:SF1">
    <property type="entry name" value="UPF0398 PROTEIN SPR0331"/>
    <property type="match status" value="1"/>
</dbReference>
<dbReference type="PIRSF" id="PIRSF021290">
    <property type="entry name" value="DUF1273"/>
    <property type="match status" value="1"/>
</dbReference>
<dbReference type="Proteomes" id="UP000051992">
    <property type="component" value="Unassembled WGS sequence"/>
</dbReference>
<dbReference type="SUPFAM" id="SSF102405">
    <property type="entry name" value="MCP/YpsA-like"/>
    <property type="match status" value="1"/>
</dbReference>
<accession>A0A0R2HAU6</accession>
<name>A0A0R2HAU6_WEIVI</name>
<dbReference type="InterPro" id="IPR010697">
    <property type="entry name" value="YspA"/>
</dbReference>
<protein>
    <submittedName>
        <fullName evidence="2">Uncharacterized protein conserved in bacteria</fullName>
    </submittedName>
</protein>
<dbReference type="Gene3D" id="3.40.50.450">
    <property type="match status" value="1"/>
</dbReference>
<dbReference type="Pfam" id="PF06908">
    <property type="entry name" value="YpsA"/>
    <property type="match status" value="1"/>
</dbReference>
<gene>
    <name evidence="2" type="primary">ypsA</name>
    <name evidence="1" type="ORF">IV50_GL000138</name>
    <name evidence="2" type="ORF">NCTC13645_01190</name>
</gene>
<dbReference type="PANTHER" id="PTHR38440">
    <property type="entry name" value="UPF0398 PROTEIN YPSA"/>
    <property type="match status" value="1"/>
</dbReference>
<organism evidence="1 3">
    <name type="scientific">Weissella viridescens</name>
    <name type="common">Lactobacillus viridescens</name>
    <dbReference type="NCBI Taxonomy" id="1629"/>
    <lineage>
        <taxon>Bacteria</taxon>
        <taxon>Bacillati</taxon>
        <taxon>Bacillota</taxon>
        <taxon>Bacilli</taxon>
        <taxon>Lactobacillales</taxon>
        <taxon>Lactobacillaceae</taxon>
        <taxon>Weissella</taxon>
    </lineage>
</organism>
<evidence type="ECO:0000313" key="1">
    <source>
        <dbReference type="EMBL" id="KRN46874.1"/>
    </source>
</evidence>
<dbReference type="RefSeq" id="WP_057743610.1">
    <property type="nucleotide sequence ID" value="NZ_BJLU01000001.1"/>
</dbReference>
<dbReference type="STRING" id="1629.IV50_GL000138"/>
<reference evidence="2 4" key="2">
    <citation type="submission" date="2018-06" db="EMBL/GenBank/DDBJ databases">
        <authorList>
            <consortium name="Pathogen Informatics"/>
            <person name="Doyle S."/>
        </authorList>
    </citation>
    <scope>NUCLEOTIDE SEQUENCE [LARGE SCALE GENOMIC DNA]</scope>
    <source>
        <strain evidence="2 4">NCTC13645</strain>
    </source>
</reference>
<keyword evidence="3" id="KW-1185">Reference proteome</keyword>
<evidence type="ECO:0000313" key="3">
    <source>
        <dbReference type="Proteomes" id="UP000051992"/>
    </source>
</evidence>
<proteinExistence type="predicted"/>
<dbReference type="AlphaFoldDB" id="A0A0R2HAU6"/>
<dbReference type="NCBIfam" id="NF010181">
    <property type="entry name" value="PRK13660.1"/>
    <property type="match status" value="1"/>
</dbReference>
<dbReference type="EMBL" id="UHIV01000004">
    <property type="protein sequence ID" value="SUP58941.1"/>
    <property type="molecule type" value="Genomic_DNA"/>
</dbReference>
<dbReference type="PATRIC" id="fig|1629.5.peg.141"/>
<evidence type="ECO:0000313" key="4">
    <source>
        <dbReference type="Proteomes" id="UP000254621"/>
    </source>
</evidence>
<dbReference type="Proteomes" id="UP000254621">
    <property type="component" value="Unassembled WGS sequence"/>
</dbReference>
<dbReference type="OrthoDB" id="2301957at2"/>